<dbReference type="InterPro" id="IPR006513">
    <property type="entry name" value="YtfJ_HI0045"/>
</dbReference>
<dbReference type="Pfam" id="PF09695">
    <property type="entry name" value="YtfJ_HI0045"/>
    <property type="match status" value="1"/>
</dbReference>
<evidence type="ECO:0000256" key="1">
    <source>
        <dbReference type="SAM" id="SignalP"/>
    </source>
</evidence>
<name>A0ABS7RVP9_9ENTR</name>
<proteinExistence type="predicted"/>
<evidence type="ECO:0000313" key="3">
    <source>
        <dbReference type="Proteomes" id="UP000706580"/>
    </source>
</evidence>
<feature type="signal peptide" evidence="1">
    <location>
        <begin position="1"/>
        <end position="20"/>
    </location>
</feature>
<gene>
    <name evidence="2" type="ORF">ITX56_08510</name>
</gene>
<accession>A0ABS7RVP9</accession>
<reference evidence="2 3" key="1">
    <citation type="submission" date="2020-11" db="EMBL/GenBank/DDBJ databases">
        <title>Draft Genome of Enterobacter sp. strain EMC7.</title>
        <authorList>
            <person name="Barman P."/>
            <person name="Sinha S."/>
            <person name="Sen S."/>
            <person name="Chakraborty R."/>
        </authorList>
    </citation>
    <scope>NUCLEOTIDE SEQUENCE [LARGE SCALE GENOMIC DNA]</scope>
    <source>
        <strain evidence="2 3">EMC7</strain>
    </source>
</reference>
<evidence type="ECO:0000313" key="2">
    <source>
        <dbReference type="EMBL" id="MBZ0057860.1"/>
    </source>
</evidence>
<feature type="chain" id="PRO_5046862761" evidence="1">
    <location>
        <begin position="21"/>
        <end position="185"/>
    </location>
</feature>
<dbReference type="Gene3D" id="3.40.30.10">
    <property type="entry name" value="Glutaredoxin"/>
    <property type="match status" value="1"/>
</dbReference>
<dbReference type="EMBL" id="JADMNK010000003">
    <property type="protein sequence ID" value="MBZ0057860.1"/>
    <property type="molecule type" value="Genomic_DNA"/>
</dbReference>
<dbReference type="RefSeq" id="WP_039028473.1">
    <property type="nucleotide sequence ID" value="NZ_JADMNK010000003.1"/>
</dbReference>
<comment type="caution">
    <text evidence="2">The sequence shown here is derived from an EMBL/GenBank/DDBJ whole genome shotgun (WGS) entry which is preliminary data.</text>
</comment>
<dbReference type="Proteomes" id="UP000706580">
    <property type="component" value="Unassembled WGS sequence"/>
</dbReference>
<sequence length="185" mass="20256">MTLRNILATACLMLPLMASAHNFEKGQRVPPVGIADRGELILDNNEFSYKTWNSAQLVGKVRVVLHIAGRTSAKEKNATLIEAIKAAHLPKDTYQTTTVVNTDDAIPGSGMFVRSSLESNKKLYPWSQFIVDSNGAARSAWQLEEESSAVVVLDKNGNVQWAKDGALTQEEVQQVVALLHKLLGQ</sequence>
<protein>
    <submittedName>
        <fullName evidence="2">YtfJ family protein</fullName>
    </submittedName>
</protein>
<keyword evidence="1" id="KW-0732">Signal</keyword>
<organism evidence="2 3">
    <name type="scientific">Leclercia barmai</name>
    <dbReference type="NCBI Taxonomy" id="2785629"/>
    <lineage>
        <taxon>Bacteria</taxon>
        <taxon>Pseudomonadati</taxon>
        <taxon>Pseudomonadota</taxon>
        <taxon>Gammaproteobacteria</taxon>
        <taxon>Enterobacterales</taxon>
        <taxon>Enterobacteriaceae</taxon>
        <taxon>Leclercia</taxon>
    </lineage>
</organism>
<keyword evidence="3" id="KW-1185">Reference proteome</keyword>
<dbReference type="NCBIfam" id="TIGR01626">
    <property type="entry name" value="ytfJ_HI0045"/>
    <property type="match status" value="1"/>
</dbReference>